<evidence type="ECO:0000313" key="2">
    <source>
        <dbReference type="EMBL" id="CAA6799199.1"/>
    </source>
</evidence>
<evidence type="ECO:0000259" key="1">
    <source>
        <dbReference type="PROSITE" id="PS50234"/>
    </source>
</evidence>
<dbReference type="Gene3D" id="3.40.50.410">
    <property type="entry name" value="von Willebrand factor, type A domain"/>
    <property type="match status" value="1"/>
</dbReference>
<dbReference type="PANTHER" id="PTHR10579">
    <property type="entry name" value="CALCIUM-ACTIVATED CHLORIDE CHANNEL REGULATOR"/>
    <property type="match status" value="1"/>
</dbReference>
<dbReference type="EMBL" id="CACVAP010000015">
    <property type="protein sequence ID" value="CAA6799199.1"/>
    <property type="molecule type" value="Genomic_DNA"/>
</dbReference>
<dbReference type="Pfam" id="PF00092">
    <property type="entry name" value="VWA"/>
    <property type="match status" value="1"/>
</dbReference>
<dbReference type="PROSITE" id="PS50234">
    <property type="entry name" value="VWFA"/>
    <property type="match status" value="1"/>
</dbReference>
<dbReference type="SMART" id="SM00327">
    <property type="entry name" value="VWA"/>
    <property type="match status" value="1"/>
</dbReference>
<dbReference type="InterPro" id="IPR051266">
    <property type="entry name" value="CLCR"/>
</dbReference>
<dbReference type="PANTHER" id="PTHR10579:SF43">
    <property type="entry name" value="ZINC FINGER (C3HC4-TYPE RING FINGER) FAMILY PROTEIN"/>
    <property type="match status" value="1"/>
</dbReference>
<dbReference type="PROSITE" id="PS51257">
    <property type="entry name" value="PROKAR_LIPOPROTEIN"/>
    <property type="match status" value="1"/>
</dbReference>
<dbReference type="SUPFAM" id="SSF53300">
    <property type="entry name" value="vWA-like"/>
    <property type="match status" value="1"/>
</dbReference>
<proteinExistence type="predicted"/>
<dbReference type="InterPro" id="IPR002035">
    <property type="entry name" value="VWF_A"/>
</dbReference>
<dbReference type="Pfam" id="PF12034">
    <property type="entry name" value="YfbK_C"/>
    <property type="match status" value="1"/>
</dbReference>
<dbReference type="InterPro" id="IPR021908">
    <property type="entry name" value="YfbK_C"/>
</dbReference>
<dbReference type="InterPro" id="IPR036465">
    <property type="entry name" value="vWFA_dom_sf"/>
</dbReference>
<sequence length="533" mass="59026">MNNKSLIALSTLILFTACGSKNTLGQREGDVSPVTVFEQEAMSMPSPVLAPVIVGMPPPMPVPMPQMEMPNTEEYNSIKENKFKEVASSPLSTFSTDVDTASYANVRRYLNDRSAALPPKNAVRIEELINYFSYDYKEPQTEDPFYINTRVGNTIWNNETKIMEIALQTKKPNIEKLPASNLVFLLDVSGSMGNPNKLPLLKKSLKLLVKQLRAKDSVSIVVYAGNSGLVLDKARGDEEEEIVEALDKLNAGGSTAGGAGIKLAYKVAEEAFIEGGNNRVILATDGDFNVGQSSQDELVKLIEEKRENGVFLTVLGFGMGNYKDGRMEQLADKGNGNYAYIDNLLEAKKVLVTQMSGTLYTVAKDVKVQVEFNPNRVHSYRLIGYENRALADRDFNDDTKDAAEIGMGHSVTALYEVMLASDKVKSQVDDLKYQRSVGSSNELATVKIRYKKPDGDVSTKMSKVIMDVDADISQTDFDFTQTVAGFGMLLRDSEYKKSLTFNQLIELVKNSKGEDREGYRAEFIKMMEKAELL</sequence>
<gene>
    <name evidence="2" type="ORF">HELGO_WM11269</name>
</gene>
<dbReference type="Pfam" id="PF12450">
    <property type="entry name" value="vWF_A"/>
    <property type="match status" value="1"/>
</dbReference>
<dbReference type="InterPro" id="IPR022156">
    <property type="entry name" value="Uncharacterised_YfbK_N"/>
</dbReference>
<reference evidence="2" key="1">
    <citation type="submission" date="2020-01" db="EMBL/GenBank/DDBJ databases">
        <authorList>
            <person name="Meier V. D."/>
            <person name="Meier V D."/>
        </authorList>
    </citation>
    <scope>NUCLEOTIDE SEQUENCE</scope>
    <source>
        <strain evidence="2">HLG_WM_MAG_06</strain>
    </source>
</reference>
<dbReference type="AlphaFoldDB" id="A0A6S6S2U2"/>
<protein>
    <submittedName>
        <fullName evidence="2">von Willebrand factor type A domain protein</fullName>
    </submittedName>
</protein>
<organism evidence="2">
    <name type="scientific">uncultured Sulfurovum sp</name>
    <dbReference type="NCBI Taxonomy" id="269237"/>
    <lineage>
        <taxon>Bacteria</taxon>
        <taxon>Pseudomonadati</taxon>
        <taxon>Campylobacterota</taxon>
        <taxon>Epsilonproteobacteria</taxon>
        <taxon>Campylobacterales</taxon>
        <taxon>Sulfurovaceae</taxon>
        <taxon>Sulfurovum</taxon>
        <taxon>environmental samples</taxon>
    </lineage>
</organism>
<accession>A0A6S6S2U2</accession>
<name>A0A6S6S2U2_9BACT</name>
<feature type="domain" description="VWFA" evidence="1">
    <location>
        <begin position="181"/>
        <end position="359"/>
    </location>
</feature>